<reference evidence="2 3" key="1">
    <citation type="submission" date="2017-10" db="EMBL/GenBank/DDBJ databases">
        <title>Bacillus sp. nov., a halophilic bacterium isolated from a Keqin Lake.</title>
        <authorList>
            <person name="Wang H."/>
        </authorList>
    </citation>
    <scope>NUCLEOTIDE SEQUENCE [LARGE SCALE GENOMIC DNA]</scope>
    <source>
        <strain evidence="2 3">KQ-12</strain>
    </source>
</reference>
<accession>A0A323TE73</accession>
<evidence type="ECO:0000256" key="1">
    <source>
        <dbReference type="SAM" id="Phobius"/>
    </source>
</evidence>
<feature type="transmembrane region" description="Helical" evidence="1">
    <location>
        <begin position="41"/>
        <end position="64"/>
    </location>
</feature>
<comment type="caution">
    <text evidence="2">The sequence shown here is derived from an EMBL/GenBank/DDBJ whole genome shotgun (WGS) entry which is preliminary data.</text>
</comment>
<evidence type="ECO:0000313" key="3">
    <source>
        <dbReference type="Proteomes" id="UP000248214"/>
    </source>
</evidence>
<keyword evidence="1" id="KW-0472">Membrane</keyword>
<sequence>MRDKQLKKDTKSVTRWAIGLTFVLIFAFPGVMFITGYTYSLAFFTGWTYLAFSWLVIGGLYIAVRPWVEYYLDKKKATE</sequence>
<dbReference type="RefSeq" id="WP_110609350.1">
    <property type="nucleotide sequence ID" value="NZ_PDOD01000002.1"/>
</dbReference>
<dbReference type="AlphaFoldDB" id="A0A323TE73"/>
<keyword evidence="1" id="KW-1133">Transmembrane helix</keyword>
<keyword evidence="1" id="KW-0812">Transmembrane</keyword>
<keyword evidence="3" id="KW-1185">Reference proteome</keyword>
<feature type="transmembrane region" description="Helical" evidence="1">
    <location>
        <begin position="12"/>
        <end position="35"/>
    </location>
</feature>
<evidence type="ECO:0000313" key="2">
    <source>
        <dbReference type="EMBL" id="PYZ93319.1"/>
    </source>
</evidence>
<dbReference type="EMBL" id="PDOD01000002">
    <property type="protein sequence ID" value="PYZ93319.1"/>
    <property type="molecule type" value="Genomic_DNA"/>
</dbReference>
<organism evidence="2 3">
    <name type="scientific">Salipaludibacillus keqinensis</name>
    <dbReference type="NCBI Taxonomy" id="2045207"/>
    <lineage>
        <taxon>Bacteria</taxon>
        <taxon>Bacillati</taxon>
        <taxon>Bacillota</taxon>
        <taxon>Bacilli</taxon>
        <taxon>Bacillales</taxon>
        <taxon>Bacillaceae</taxon>
    </lineage>
</organism>
<proteinExistence type="predicted"/>
<dbReference type="OrthoDB" id="2969576at2"/>
<gene>
    <name evidence="2" type="ORF">CR194_08990</name>
</gene>
<protein>
    <submittedName>
        <fullName evidence="2">Uncharacterized protein</fullName>
    </submittedName>
</protein>
<dbReference type="Proteomes" id="UP000248214">
    <property type="component" value="Unassembled WGS sequence"/>
</dbReference>
<name>A0A323TE73_9BACI</name>